<evidence type="ECO:0008006" key="3">
    <source>
        <dbReference type="Google" id="ProtNLM"/>
    </source>
</evidence>
<dbReference type="eggNOG" id="COG4626">
    <property type="taxonomic scope" value="Bacteria"/>
</dbReference>
<dbReference type="AlphaFoldDB" id="G9A128"/>
<proteinExistence type="predicted"/>
<evidence type="ECO:0000313" key="2">
    <source>
        <dbReference type="Proteomes" id="UP000007735"/>
    </source>
</evidence>
<dbReference type="Proteomes" id="UP000007735">
    <property type="component" value="Chromosome"/>
</dbReference>
<sequence>MNIIEACQHPKIFAPWFRKPETYRAWHAFLAAMFGLPMTDEQLDLYQHHTGRKEAPTEAQREAWMVIGRRGGKSFHMALIAVYLACFFDYRQYLAPGERATVLVIATDRRQARVILRYVRAMLDNIDVLKAMVQRDTADSYDLDNSTTIEVGTASFRSTRGYTYAAVLCDELAFWRTDDAAEPDYAILDAIRPGMASIPSSMLLCASSPHARRGALWDSFKRYWGKDDAPLVWKATTREMNPTIPQEVVDRALERDHASAMAEYGAEFRADIEQFVNIEVVEACVSPGVRERPPVSGIRYRAFVDPSGGSNDSMTLAIGHNEGERVILDCVRERKPPFSPEAVVAEFADTMALYRVREVEGDRYGGEWPREQFRKKGISYKLSEKTRSDLYRDLLPMLNSQRVDLLDSDRIVNQIVGLERRVSRGGKESIDHAPGGHDDLANAVAGVLNASVKPRNTWTSMSLEEAFAQGRQHR</sequence>
<dbReference type="EMBL" id="HE616890">
    <property type="protein sequence ID" value="CCE94929.1"/>
    <property type="molecule type" value="Genomic_DNA"/>
</dbReference>
<dbReference type="Gene3D" id="3.40.50.300">
    <property type="entry name" value="P-loop containing nucleotide triphosphate hydrolases"/>
    <property type="match status" value="1"/>
</dbReference>
<dbReference type="STRING" id="1117943.SFHH103_00429"/>
<protein>
    <recommendedName>
        <fullName evidence="3">Terminase</fullName>
    </recommendedName>
</protein>
<name>G9A128_SINF1</name>
<gene>
    <name evidence="1" type="ordered locus">SFHH103_00429</name>
</gene>
<dbReference type="PATRIC" id="fig|380.5.peg.459"/>
<dbReference type="RefSeq" id="WP_014327446.1">
    <property type="nucleotide sequence ID" value="NC_016812.1"/>
</dbReference>
<reference evidence="1 2" key="1">
    <citation type="journal article" date="2012" name="J. Bacteriol.">
        <title>Genome sequence of the soybean symbiont Sinorhizobium fredii HH103.</title>
        <authorList>
            <person name="Weidner S."/>
            <person name="Becker A."/>
            <person name="Bonilla I."/>
            <person name="Jaenicke S."/>
            <person name="Lloret J."/>
            <person name="Margaret I."/>
            <person name="Puhler A."/>
            <person name="Ruiz-Sainz J.E."/>
            <person name="Schneiker-Bekel S."/>
            <person name="Szczepanowski R."/>
            <person name="Vinardell J.M."/>
            <person name="Zehner S."/>
            <person name="Gottfert M."/>
        </authorList>
    </citation>
    <scope>NUCLEOTIDE SEQUENCE [LARGE SCALE GENOMIC DNA]</scope>
    <source>
        <strain evidence="1 2">HH103</strain>
    </source>
</reference>
<accession>G9A128</accession>
<dbReference type="KEGG" id="sfh:SFHH103_00429"/>
<dbReference type="Gene3D" id="3.30.420.240">
    <property type="match status" value="1"/>
</dbReference>
<organism evidence="1 2">
    <name type="scientific">Sinorhizobium fredii (strain HH103)</name>
    <dbReference type="NCBI Taxonomy" id="1117943"/>
    <lineage>
        <taxon>Bacteria</taxon>
        <taxon>Pseudomonadati</taxon>
        <taxon>Pseudomonadota</taxon>
        <taxon>Alphaproteobacteria</taxon>
        <taxon>Hyphomicrobiales</taxon>
        <taxon>Rhizobiaceae</taxon>
        <taxon>Sinorhizobium/Ensifer group</taxon>
        <taxon>Sinorhizobium</taxon>
    </lineage>
</organism>
<dbReference type="InterPro" id="IPR027417">
    <property type="entry name" value="P-loop_NTPase"/>
</dbReference>
<dbReference type="HOGENOM" id="CLU_587843_0_0_5"/>
<evidence type="ECO:0000313" key="1">
    <source>
        <dbReference type="EMBL" id="CCE94929.1"/>
    </source>
</evidence>